<dbReference type="Proteomes" id="UP000006160">
    <property type="component" value="Unassembled WGS sequence"/>
</dbReference>
<evidence type="ECO:0000313" key="2">
    <source>
        <dbReference type="Proteomes" id="UP000006160"/>
    </source>
</evidence>
<reference evidence="1 2" key="1">
    <citation type="submission" date="2009-10" db="EMBL/GenBank/DDBJ databases">
        <authorList>
            <person name="Shrivastava S."/>
            <person name="Brinkac L.B."/>
            <person name="Brown J.L."/>
            <person name="Bruce D.B."/>
            <person name="Detter C."/>
            <person name="Green L.D."/>
            <person name="Munk C.A."/>
            <person name="Rogers Y.C."/>
            <person name="Tapia R."/>
            <person name="Saunders E.S."/>
            <person name="Sims D.R."/>
            <person name="Smith L.A."/>
            <person name="Smith T.J."/>
            <person name="Sutton G."/>
            <person name="Brettin T."/>
        </authorList>
    </citation>
    <scope>NUCLEOTIDE SEQUENCE [LARGE SCALE GENOMIC DNA]</scope>
    <source>
        <strain evidence="2">D str. 1873</strain>
    </source>
</reference>
<name>A0A9P2LKR0_CLOBO</name>
<protein>
    <submittedName>
        <fullName evidence="1">Uncharacterized protein</fullName>
    </submittedName>
</protein>
<sequence length="167" mass="18306">MTQNLSLRTGVTNFKNISKIQTGNPIVLTGTIPSSKIIETIPITLNNPNSSVLLMGTLIFFISDSNPDINMGPLYLQILRSINGVNNIIYETGFKLDNFLFIAPTTNPNLTNNLGFQWLDKPFSSLCDNSTITYTFQIATDGFADTTQTAGIGGKDYYSLTVVEIPK</sequence>
<dbReference type="RefSeq" id="WP_003375250.1">
    <property type="nucleotide sequence ID" value="NZ_ACSJ01000007.1"/>
</dbReference>
<dbReference type="EMBL" id="ACSJ01000007">
    <property type="protein sequence ID" value="EES90743.1"/>
    <property type="molecule type" value="Genomic_DNA"/>
</dbReference>
<accession>A0A9P2LKR0</accession>
<evidence type="ECO:0000313" key="1">
    <source>
        <dbReference type="EMBL" id="EES90743.1"/>
    </source>
</evidence>
<organism evidence="1 2">
    <name type="scientific">Clostridium botulinum D str. 1873</name>
    <dbReference type="NCBI Taxonomy" id="592027"/>
    <lineage>
        <taxon>Bacteria</taxon>
        <taxon>Bacillati</taxon>
        <taxon>Bacillota</taxon>
        <taxon>Clostridia</taxon>
        <taxon>Eubacteriales</taxon>
        <taxon>Clostridiaceae</taxon>
        <taxon>Clostridium</taxon>
    </lineage>
</organism>
<gene>
    <name evidence="1" type="ORF">CLG_B1298</name>
</gene>
<comment type="caution">
    <text evidence="1">The sequence shown here is derived from an EMBL/GenBank/DDBJ whole genome shotgun (WGS) entry which is preliminary data.</text>
</comment>
<dbReference type="AlphaFoldDB" id="A0A9P2LKR0"/>
<proteinExistence type="predicted"/>